<keyword evidence="1" id="KW-1185">Reference proteome</keyword>
<accession>A0A915A3W5</accession>
<dbReference type="WBParaSite" id="PgE530_g001_t02">
    <property type="protein sequence ID" value="PgE530_g001_t02"/>
    <property type="gene ID" value="PgE530_g001"/>
</dbReference>
<reference evidence="2" key="1">
    <citation type="submission" date="2022-11" db="UniProtKB">
        <authorList>
            <consortium name="WormBaseParasite"/>
        </authorList>
    </citation>
    <scope>IDENTIFICATION</scope>
</reference>
<evidence type="ECO:0000313" key="1">
    <source>
        <dbReference type="Proteomes" id="UP000887569"/>
    </source>
</evidence>
<evidence type="ECO:0000313" key="2">
    <source>
        <dbReference type="WBParaSite" id="PgE530_g001_t02"/>
    </source>
</evidence>
<organism evidence="1 2">
    <name type="scientific">Parascaris univalens</name>
    <name type="common">Nematode worm</name>
    <dbReference type="NCBI Taxonomy" id="6257"/>
    <lineage>
        <taxon>Eukaryota</taxon>
        <taxon>Metazoa</taxon>
        <taxon>Ecdysozoa</taxon>
        <taxon>Nematoda</taxon>
        <taxon>Chromadorea</taxon>
        <taxon>Rhabditida</taxon>
        <taxon>Spirurina</taxon>
        <taxon>Ascaridomorpha</taxon>
        <taxon>Ascaridoidea</taxon>
        <taxon>Ascarididae</taxon>
        <taxon>Parascaris</taxon>
    </lineage>
</organism>
<proteinExistence type="predicted"/>
<protein>
    <submittedName>
        <fullName evidence="2">Uncharacterized protein</fullName>
    </submittedName>
</protein>
<dbReference type="AlphaFoldDB" id="A0A915A3W5"/>
<sequence length="72" mass="8380">MPRRGDAEVATEMKISAHKTILAFPSSEIFFLHHFLKPIDNEVSWLLLQRKFSLCKQEVSCRGEPYSEKSRN</sequence>
<dbReference type="Proteomes" id="UP000887569">
    <property type="component" value="Unplaced"/>
</dbReference>
<name>A0A915A3W5_PARUN</name>